<sequence length="354" mass="39145">MATRFCHLSYPQEEAIPAGSDEVVHRLPKAVPLGWPSRHSRYMTITASTDPTAFGDLVAHGVLVRRHLREAGLSERRIAKLSGPGGPWQRVYSGVFLVHDKPPSREQLLHAAIARCRPDAVITGTDALRAHGVNHPLTEQIHLLVPHYRRLAAEPGILANRTARMPEPVMIDGLPYATPARAALDLARRENEPDTVAQLVSLPLYWGLCDRAELFAELDAGNQRGSAAVRSVLRGMNDRETFAHGRALDVLRQTALPTPQWNVAVCDRRGRRIGTADAWWDEIGLAWRYRTAAGPTDFSHLALAATGTVLFRCTPQQLMDSPEEMSRELIRAYTQAARTPRPKVRAICRTGNAA</sequence>
<gene>
    <name evidence="1" type="ORF">BJY18_003407</name>
</gene>
<dbReference type="RefSeq" id="WP_246458891.1">
    <property type="nucleotide sequence ID" value="NZ_JACHMG010000001.1"/>
</dbReference>
<proteinExistence type="predicted"/>
<reference evidence="1 2" key="1">
    <citation type="submission" date="2020-08" db="EMBL/GenBank/DDBJ databases">
        <title>Sequencing the genomes of 1000 actinobacteria strains.</title>
        <authorList>
            <person name="Klenk H.-P."/>
        </authorList>
    </citation>
    <scope>NUCLEOTIDE SEQUENCE [LARGE SCALE GENOMIC DNA]</scope>
    <source>
        <strain evidence="1 2">DSM 45859</strain>
    </source>
</reference>
<organism evidence="1 2">
    <name type="scientific">Amycolatopsis jiangsuensis</name>
    <dbReference type="NCBI Taxonomy" id="1181879"/>
    <lineage>
        <taxon>Bacteria</taxon>
        <taxon>Bacillati</taxon>
        <taxon>Actinomycetota</taxon>
        <taxon>Actinomycetes</taxon>
        <taxon>Pseudonocardiales</taxon>
        <taxon>Pseudonocardiaceae</taxon>
        <taxon>Amycolatopsis</taxon>
    </lineage>
</organism>
<dbReference type="Proteomes" id="UP000581769">
    <property type="component" value="Unassembled WGS sequence"/>
</dbReference>
<dbReference type="AlphaFoldDB" id="A0A840IXI4"/>
<protein>
    <submittedName>
        <fullName evidence="1">Uncharacterized protein</fullName>
    </submittedName>
</protein>
<evidence type="ECO:0000313" key="2">
    <source>
        <dbReference type="Proteomes" id="UP000581769"/>
    </source>
</evidence>
<evidence type="ECO:0000313" key="1">
    <source>
        <dbReference type="EMBL" id="MBB4685922.1"/>
    </source>
</evidence>
<dbReference type="EMBL" id="JACHMG010000001">
    <property type="protein sequence ID" value="MBB4685922.1"/>
    <property type="molecule type" value="Genomic_DNA"/>
</dbReference>
<comment type="caution">
    <text evidence="1">The sequence shown here is derived from an EMBL/GenBank/DDBJ whole genome shotgun (WGS) entry which is preliminary data.</text>
</comment>
<keyword evidence="2" id="KW-1185">Reference proteome</keyword>
<accession>A0A840IXI4</accession>
<name>A0A840IXI4_9PSEU</name>